<gene>
    <name evidence="2" type="ORF">BOTCAL_0111g00030</name>
</gene>
<evidence type="ECO:0000313" key="2">
    <source>
        <dbReference type="EMBL" id="TEY70085.1"/>
    </source>
</evidence>
<organism evidence="2 3">
    <name type="scientific">Botryotinia calthae</name>
    <dbReference type="NCBI Taxonomy" id="38488"/>
    <lineage>
        <taxon>Eukaryota</taxon>
        <taxon>Fungi</taxon>
        <taxon>Dikarya</taxon>
        <taxon>Ascomycota</taxon>
        <taxon>Pezizomycotina</taxon>
        <taxon>Leotiomycetes</taxon>
        <taxon>Helotiales</taxon>
        <taxon>Sclerotiniaceae</taxon>
        <taxon>Botryotinia</taxon>
    </lineage>
</organism>
<dbReference type="AlphaFoldDB" id="A0A4Y8D565"/>
<accession>A0A4Y8D565</accession>
<dbReference type="OrthoDB" id="3944132at2759"/>
<evidence type="ECO:0000256" key="1">
    <source>
        <dbReference type="SAM" id="MobiDB-lite"/>
    </source>
</evidence>
<sequence length="493" mass="55863">MSNLIEILIEKLQLQRLLCERVFVKWEDQSGTPFTLGSRLNDNRQNLKFLMAVYYDMQGHIHIHFSLKVSITLHGNKHEMELLLVVPPDADFASKPRLISNISDLSRLDASAIHDAEISDSACIIPIQFDLIAEGFVVMKKKIATTIKPWNTTSKDLIRRLESLSNTKTFTAYVKGNNYAKVGLEGICNRLSNTGTPTDTRKTNMKEMYIQQGSVLVEWSRFDPIPPPLYTDNPTELFPGVQVPRTPPINTTIEAKIAATPATSMHGIFSPSREKTPARIPASPKSTSVHSICSPSREELSDKEMNFDVDSDEEHLANLNLRELSEQFNHDSEVSKMLESRFVEWIQAAMRINSNIYKHKHLITKLSILGNCVCTSNTSVFDATIPWCSALFFYDPLDSDNTPELWEKRNLWLISDIAKLIQWVNEDHYGAEMSPLLINHFMELGKTARTVALHSRYNQDNYSHQKSICIAHIYMKFGKLCSGISVENSKSVS</sequence>
<keyword evidence="3" id="KW-1185">Reference proteome</keyword>
<feature type="region of interest" description="Disordered" evidence="1">
    <location>
        <begin position="266"/>
        <end position="292"/>
    </location>
</feature>
<name>A0A4Y8D565_9HELO</name>
<reference evidence="2 3" key="1">
    <citation type="submission" date="2017-11" db="EMBL/GenBank/DDBJ databases">
        <title>Comparative genomics of Botrytis spp.</title>
        <authorList>
            <person name="Valero-Jimenez C.A."/>
            <person name="Tapia P."/>
            <person name="Veloso J."/>
            <person name="Silva-Moreno E."/>
            <person name="Staats M."/>
            <person name="Valdes J.H."/>
            <person name="Van Kan J.A.L."/>
        </authorList>
    </citation>
    <scope>NUCLEOTIDE SEQUENCE [LARGE SCALE GENOMIC DNA]</scope>
    <source>
        <strain evidence="2 3">MUCL2830</strain>
    </source>
</reference>
<dbReference type="Proteomes" id="UP000297299">
    <property type="component" value="Unassembled WGS sequence"/>
</dbReference>
<proteinExistence type="predicted"/>
<evidence type="ECO:0000313" key="3">
    <source>
        <dbReference type="Proteomes" id="UP000297299"/>
    </source>
</evidence>
<dbReference type="EMBL" id="PHWZ01000111">
    <property type="protein sequence ID" value="TEY70085.1"/>
    <property type="molecule type" value="Genomic_DNA"/>
</dbReference>
<dbReference type="STRING" id="38488.A0A4Y8D565"/>
<comment type="caution">
    <text evidence="2">The sequence shown here is derived from an EMBL/GenBank/DDBJ whole genome shotgun (WGS) entry which is preliminary data.</text>
</comment>
<protein>
    <submittedName>
        <fullName evidence="2">Uncharacterized protein</fullName>
    </submittedName>
</protein>